<sequence>MSVEGGGPLSADEQLRHVYPLVSGLYGRSGGVAQGVADARPTHSMSVSATGRPRTAYGPRLTAGSGSASIIRLMAGWIQFGGTLVKMAVGPSAKKRYPTPLTSHQRWMVSLAAILAERTPGHSHTLLYPLKRVDVSTSRGRLSESWGITTTEDLHGVLHRLATTGHRTRMAAAIGHPPLAWDIARYADITRYGLASGYIDEPTAWRLLREVVAPVARTYGSWKEYADDFMTGRLAWMRALHGTENEDWPVSQEDTARAVQRLVDPMNQDSPWQRTPWETIYQPDV</sequence>
<organism evidence="2 3">
    <name type="scientific">Streptomyces himastatinicus ATCC 53653</name>
    <dbReference type="NCBI Taxonomy" id="457427"/>
    <lineage>
        <taxon>Bacteria</taxon>
        <taxon>Bacillati</taxon>
        <taxon>Actinomycetota</taxon>
        <taxon>Actinomycetes</taxon>
        <taxon>Kitasatosporales</taxon>
        <taxon>Streptomycetaceae</taxon>
        <taxon>Streptomyces</taxon>
        <taxon>Streptomyces violaceusniger group</taxon>
    </lineage>
</organism>
<dbReference type="HOGENOM" id="CLU_976325_0_0_11"/>
<dbReference type="EMBL" id="GG657754">
    <property type="protein sequence ID" value="EFL22096.1"/>
    <property type="molecule type" value="Genomic_DNA"/>
</dbReference>
<reference evidence="2 3" key="1">
    <citation type="submission" date="2009-02" db="EMBL/GenBank/DDBJ databases">
        <title>Annotation of Streptomyces hygroscopicus strain ATCC 53653.</title>
        <authorList>
            <consortium name="The Broad Institute Genome Sequencing Platform"/>
            <consortium name="Broad Institute Microbial Sequencing Center"/>
            <person name="Fischbach M."/>
            <person name="Godfrey P."/>
            <person name="Ward D."/>
            <person name="Young S."/>
            <person name="Zeng Q."/>
            <person name="Koehrsen M."/>
            <person name="Alvarado L."/>
            <person name="Berlin A.M."/>
            <person name="Bochicchio J."/>
            <person name="Borenstein D."/>
            <person name="Chapman S.B."/>
            <person name="Chen Z."/>
            <person name="Engels R."/>
            <person name="Freedman E."/>
            <person name="Gellesch M."/>
            <person name="Goldberg J."/>
            <person name="Griggs A."/>
            <person name="Gujja S."/>
            <person name="Heilman E.R."/>
            <person name="Heiman D.I."/>
            <person name="Hepburn T.A."/>
            <person name="Howarth C."/>
            <person name="Jen D."/>
            <person name="Larson L."/>
            <person name="Lewis B."/>
            <person name="Mehta T."/>
            <person name="Park D."/>
            <person name="Pearson M."/>
            <person name="Richards J."/>
            <person name="Roberts A."/>
            <person name="Saif S."/>
            <person name="Shea T.D."/>
            <person name="Shenoy N."/>
            <person name="Sisk P."/>
            <person name="Stolte C."/>
            <person name="Sykes S.N."/>
            <person name="Thomson T."/>
            <person name="Walk T."/>
            <person name="White J."/>
            <person name="Yandava C."/>
            <person name="Straight P."/>
            <person name="Clardy J."/>
            <person name="Hung D."/>
            <person name="Kolter R."/>
            <person name="Mekalanos J."/>
            <person name="Walker S."/>
            <person name="Walsh C.T."/>
            <person name="Wieland-Brown L.C."/>
            <person name="Haas B."/>
            <person name="Nusbaum C."/>
            <person name="Birren B."/>
        </authorList>
    </citation>
    <scope>NUCLEOTIDE SEQUENCE [LARGE SCALE GENOMIC DNA]</scope>
    <source>
        <strain evidence="2 3">ATCC 53653</strain>
    </source>
</reference>
<dbReference type="InterPro" id="IPR009677">
    <property type="entry name" value="DUF1266"/>
</dbReference>
<evidence type="ECO:0000313" key="2">
    <source>
        <dbReference type="EMBL" id="EFL22096.1"/>
    </source>
</evidence>
<feature type="domain" description="DUF1266" evidence="1">
    <location>
        <begin position="179"/>
        <end position="277"/>
    </location>
</feature>
<proteinExistence type="predicted"/>
<evidence type="ECO:0000313" key="3">
    <source>
        <dbReference type="Proteomes" id="UP000003963"/>
    </source>
</evidence>
<evidence type="ECO:0000259" key="1">
    <source>
        <dbReference type="Pfam" id="PF06889"/>
    </source>
</evidence>
<keyword evidence="3" id="KW-1185">Reference proteome</keyword>
<accession>D9WSF4</accession>
<name>D9WSF4_9ACTN</name>
<dbReference type="STRING" id="457427.SSOG_01807"/>
<dbReference type="AlphaFoldDB" id="D9WSF4"/>
<dbReference type="Pfam" id="PF06889">
    <property type="entry name" value="DUF1266"/>
    <property type="match status" value="1"/>
</dbReference>
<gene>
    <name evidence="2" type="ORF">SSOG_01807</name>
</gene>
<dbReference type="Proteomes" id="UP000003963">
    <property type="component" value="Unassembled WGS sequence"/>
</dbReference>
<protein>
    <recommendedName>
        <fullName evidence="1">DUF1266 domain-containing protein</fullName>
    </recommendedName>
</protein>